<gene>
    <name evidence="7" type="primary">recO</name>
    <name evidence="9" type="ORF">HDF09_001408</name>
</gene>
<comment type="function">
    <text evidence="7">Involved in DNA repair and RecF pathway recombination.</text>
</comment>
<evidence type="ECO:0000256" key="7">
    <source>
        <dbReference type="HAMAP-Rule" id="MF_00201"/>
    </source>
</evidence>
<organism evidence="9 10">
    <name type="scientific">Tunturiibacter empetritectus</name>
    <dbReference type="NCBI Taxonomy" id="3069691"/>
    <lineage>
        <taxon>Bacteria</taxon>
        <taxon>Pseudomonadati</taxon>
        <taxon>Acidobacteriota</taxon>
        <taxon>Terriglobia</taxon>
        <taxon>Terriglobales</taxon>
        <taxon>Acidobacteriaceae</taxon>
        <taxon>Tunturiibacter</taxon>
    </lineage>
</organism>
<dbReference type="GO" id="GO:0043590">
    <property type="term" value="C:bacterial nucleoid"/>
    <property type="evidence" value="ECO:0007669"/>
    <property type="project" value="TreeGrafter"/>
</dbReference>
<dbReference type="AlphaFoldDB" id="A0A7W8MS21"/>
<evidence type="ECO:0000313" key="9">
    <source>
        <dbReference type="EMBL" id="MBB5316739.1"/>
    </source>
</evidence>
<dbReference type="Pfam" id="PF11967">
    <property type="entry name" value="RecO_N"/>
    <property type="match status" value="1"/>
</dbReference>
<sequence>MIERQGEAIVLRVWPFQEADLLVSLFTREQGRVKGVARHAMRSRRRFGGALEPMTYVRATYAERPKQELVRLDAFEILSSPLSRPIDYARTAALQFVAEVVEEALPEQAPEDAVFRLVLAVLDQIQVGKVWMPVTYFSLWMSRLMGWMPELGHCVVCGLDLRGGTVWYSATSDGVTCEDDRRPGSVALLAGSVGEAVRIFRGTVGELAKEDWPKGRAADLRKFAVENLERHLERRLVSARALGRVLGD</sequence>
<dbReference type="InterPro" id="IPR022572">
    <property type="entry name" value="DNA_rep/recomb_RecO_N"/>
</dbReference>
<comment type="similarity">
    <text evidence="1 7">Belongs to the RecO family.</text>
</comment>
<dbReference type="GO" id="GO:0006302">
    <property type="term" value="P:double-strand break repair"/>
    <property type="evidence" value="ECO:0007669"/>
    <property type="project" value="TreeGrafter"/>
</dbReference>
<evidence type="ECO:0000256" key="2">
    <source>
        <dbReference type="ARBA" id="ARBA00021310"/>
    </source>
</evidence>
<dbReference type="Pfam" id="PF02565">
    <property type="entry name" value="RecO_C"/>
    <property type="match status" value="1"/>
</dbReference>
<evidence type="ECO:0000259" key="8">
    <source>
        <dbReference type="Pfam" id="PF11967"/>
    </source>
</evidence>
<protein>
    <recommendedName>
        <fullName evidence="2 7">DNA repair protein RecO</fullName>
    </recommendedName>
    <alternativeName>
        <fullName evidence="6 7">Recombination protein O</fullName>
    </alternativeName>
</protein>
<dbReference type="HAMAP" id="MF_00201">
    <property type="entry name" value="RecO"/>
    <property type="match status" value="1"/>
</dbReference>
<evidence type="ECO:0000256" key="1">
    <source>
        <dbReference type="ARBA" id="ARBA00007452"/>
    </source>
</evidence>
<keyword evidence="5 7" id="KW-0234">DNA repair</keyword>
<dbReference type="PANTHER" id="PTHR33991">
    <property type="entry name" value="DNA REPAIR PROTEIN RECO"/>
    <property type="match status" value="1"/>
</dbReference>
<dbReference type="InterPro" id="IPR003717">
    <property type="entry name" value="RecO"/>
</dbReference>
<reference evidence="9" key="1">
    <citation type="submission" date="2020-08" db="EMBL/GenBank/DDBJ databases">
        <title>Genomic Encyclopedia of Type Strains, Phase IV (KMG-V): Genome sequencing to study the core and pangenomes of soil and plant-associated prokaryotes.</title>
        <authorList>
            <person name="Whitman W."/>
        </authorList>
    </citation>
    <scope>NUCLEOTIDE SEQUENCE [LARGE SCALE GENOMIC DNA]</scope>
    <source>
        <strain evidence="9">M8UP27</strain>
    </source>
</reference>
<feature type="domain" description="DNA replication/recombination mediator RecO N-terminal" evidence="8">
    <location>
        <begin position="1"/>
        <end position="80"/>
    </location>
</feature>
<dbReference type="InterPro" id="IPR012340">
    <property type="entry name" value="NA-bd_OB-fold"/>
</dbReference>
<dbReference type="Gene3D" id="2.40.50.140">
    <property type="entry name" value="Nucleic acid-binding proteins"/>
    <property type="match status" value="1"/>
</dbReference>
<dbReference type="NCBIfam" id="TIGR00613">
    <property type="entry name" value="reco"/>
    <property type="match status" value="1"/>
</dbReference>
<dbReference type="PANTHER" id="PTHR33991:SF1">
    <property type="entry name" value="DNA REPAIR PROTEIN RECO"/>
    <property type="match status" value="1"/>
</dbReference>
<dbReference type="InterPro" id="IPR037278">
    <property type="entry name" value="ARFGAP/RecO"/>
</dbReference>
<accession>A0A7W8MS21</accession>
<evidence type="ECO:0000256" key="6">
    <source>
        <dbReference type="ARBA" id="ARBA00033409"/>
    </source>
</evidence>
<proteinExistence type="inferred from homology"/>
<evidence type="ECO:0000313" key="10">
    <source>
        <dbReference type="Proteomes" id="UP000568106"/>
    </source>
</evidence>
<dbReference type="InterPro" id="IPR042242">
    <property type="entry name" value="RecO_C"/>
</dbReference>
<dbReference type="GO" id="GO:0006310">
    <property type="term" value="P:DNA recombination"/>
    <property type="evidence" value="ECO:0007669"/>
    <property type="project" value="UniProtKB-UniRule"/>
</dbReference>
<evidence type="ECO:0000256" key="3">
    <source>
        <dbReference type="ARBA" id="ARBA00022763"/>
    </source>
</evidence>
<dbReference type="EMBL" id="JACHDY010000002">
    <property type="protein sequence ID" value="MBB5316739.1"/>
    <property type="molecule type" value="Genomic_DNA"/>
</dbReference>
<dbReference type="Proteomes" id="UP000568106">
    <property type="component" value="Unassembled WGS sequence"/>
</dbReference>
<dbReference type="SUPFAM" id="SSF50249">
    <property type="entry name" value="Nucleic acid-binding proteins"/>
    <property type="match status" value="1"/>
</dbReference>
<keyword evidence="4 7" id="KW-0233">DNA recombination</keyword>
<comment type="caution">
    <text evidence="9">The sequence shown here is derived from an EMBL/GenBank/DDBJ whole genome shotgun (WGS) entry which is preliminary data.</text>
</comment>
<name>A0A7W8MS21_9BACT</name>
<dbReference type="SUPFAM" id="SSF57863">
    <property type="entry name" value="ArfGap/RecO-like zinc finger"/>
    <property type="match status" value="1"/>
</dbReference>
<keyword evidence="3 7" id="KW-0227">DNA damage</keyword>
<evidence type="ECO:0000256" key="4">
    <source>
        <dbReference type="ARBA" id="ARBA00023172"/>
    </source>
</evidence>
<evidence type="ECO:0000256" key="5">
    <source>
        <dbReference type="ARBA" id="ARBA00023204"/>
    </source>
</evidence>
<dbReference type="Gene3D" id="1.20.1440.120">
    <property type="entry name" value="Recombination protein O, C-terminal domain"/>
    <property type="match status" value="1"/>
</dbReference>
<keyword evidence="10" id="KW-1185">Reference proteome</keyword>